<accession>A0A2H0YSQ8</accession>
<gene>
    <name evidence="1" type="ORF">COT25_02940</name>
</gene>
<comment type="caution">
    <text evidence="1">The sequence shown here is derived from an EMBL/GenBank/DDBJ whole genome shotgun (WGS) entry which is preliminary data.</text>
</comment>
<sequence length="177" mass="19594">MLENTAGIKELIAIMKRLDAGIISTRAAQTAVVNVLIASGCQVAHEGSGLFRVYKEYFRNPTIHAQTVTKRLNMSRAQLLEAHRLLQSSRLLASAWQGNLYPRSLLVRYGVQLTRYLDDNPDFIDSIIGGQPSIYMLEIHPTKGACTYACRMCLWSGGGKFTARQMKTDAGKSLLST</sequence>
<dbReference type="EMBL" id="PEXV01000101">
    <property type="protein sequence ID" value="PIS41466.1"/>
    <property type="molecule type" value="Genomic_DNA"/>
</dbReference>
<dbReference type="AlphaFoldDB" id="A0A2H0YSQ8"/>
<evidence type="ECO:0000313" key="2">
    <source>
        <dbReference type="Proteomes" id="UP000228711"/>
    </source>
</evidence>
<reference evidence="2" key="1">
    <citation type="submission" date="2017-09" db="EMBL/GenBank/DDBJ databases">
        <title>Depth-based differentiation of microbial function through sediment-hosted aquifers and enrichment of novel symbionts in the deep terrestrial subsurface.</title>
        <authorList>
            <person name="Probst A.J."/>
            <person name="Ladd B."/>
            <person name="Jarett J.K."/>
            <person name="Geller-Mcgrath D.E."/>
            <person name="Sieber C.M.K."/>
            <person name="Emerson J.B."/>
            <person name="Anantharaman K."/>
            <person name="Thomas B.C."/>
            <person name="Malmstrom R."/>
            <person name="Stieglmeier M."/>
            <person name="Klingl A."/>
            <person name="Woyke T."/>
            <person name="Ryan C.M."/>
            <person name="Banfield J.F."/>
        </authorList>
    </citation>
    <scope>NUCLEOTIDE SEQUENCE [LARGE SCALE GENOMIC DNA]</scope>
</reference>
<dbReference type="Proteomes" id="UP000228711">
    <property type="component" value="Unassembled WGS sequence"/>
</dbReference>
<name>A0A2H0YSQ8_9BACT</name>
<feature type="non-terminal residue" evidence="1">
    <location>
        <position position="177"/>
    </location>
</feature>
<protein>
    <submittedName>
        <fullName evidence="1">Uncharacterized protein</fullName>
    </submittedName>
</protein>
<evidence type="ECO:0000313" key="1">
    <source>
        <dbReference type="EMBL" id="PIS41466.1"/>
    </source>
</evidence>
<proteinExistence type="predicted"/>
<organism evidence="1 2">
    <name type="scientific">Candidatus Kerfeldbacteria bacterium CG08_land_8_20_14_0_20_42_7</name>
    <dbReference type="NCBI Taxonomy" id="2014245"/>
    <lineage>
        <taxon>Bacteria</taxon>
        <taxon>Candidatus Kerfeldiibacteriota</taxon>
    </lineage>
</organism>